<accession>A0A183SBH0</accession>
<name>A0A183SBH0_SCHSO</name>
<organism evidence="1">
    <name type="scientific">Schistocephalus solidus</name>
    <name type="common">Tapeworm</name>
    <dbReference type="NCBI Taxonomy" id="70667"/>
    <lineage>
        <taxon>Eukaryota</taxon>
        <taxon>Metazoa</taxon>
        <taxon>Spiralia</taxon>
        <taxon>Lophotrochozoa</taxon>
        <taxon>Platyhelminthes</taxon>
        <taxon>Cestoda</taxon>
        <taxon>Eucestoda</taxon>
        <taxon>Diphyllobothriidea</taxon>
        <taxon>Diphyllobothriidae</taxon>
        <taxon>Schistocephalus</taxon>
    </lineage>
</organism>
<evidence type="ECO:0000313" key="1">
    <source>
        <dbReference type="WBParaSite" id="SSLN_0000162701-mRNA-1"/>
    </source>
</evidence>
<reference evidence="1" key="1">
    <citation type="submission" date="2016-06" db="UniProtKB">
        <authorList>
            <consortium name="WormBaseParasite"/>
        </authorList>
    </citation>
    <scope>IDENTIFICATION</scope>
</reference>
<sequence length="37" mass="3892">LGVRHLICARRGIHLLLPGRGGRSSSSLASCPSLPRP</sequence>
<proteinExistence type="predicted"/>
<dbReference type="WBParaSite" id="SSLN_0000162701-mRNA-1">
    <property type="protein sequence ID" value="SSLN_0000162701-mRNA-1"/>
    <property type="gene ID" value="SSLN_0000162701"/>
</dbReference>
<dbReference type="AlphaFoldDB" id="A0A183SBH0"/>
<protein>
    <submittedName>
        <fullName evidence="1">Uncharacterized protein</fullName>
    </submittedName>
</protein>